<dbReference type="Gramene" id="LPERR05G19620.1">
    <property type="protein sequence ID" value="LPERR05G19620.1"/>
    <property type="gene ID" value="LPERR05G19620"/>
</dbReference>
<evidence type="ECO:0000313" key="2">
    <source>
        <dbReference type="Proteomes" id="UP000032180"/>
    </source>
</evidence>
<dbReference type="EnsemblPlants" id="LPERR05G19620.1">
    <property type="protein sequence ID" value="LPERR05G19620.1"/>
    <property type="gene ID" value="LPERR05G19620"/>
</dbReference>
<reference evidence="1 2" key="1">
    <citation type="submission" date="2012-08" db="EMBL/GenBank/DDBJ databases">
        <title>Oryza genome evolution.</title>
        <authorList>
            <person name="Wing R.A."/>
        </authorList>
    </citation>
    <scope>NUCLEOTIDE SEQUENCE</scope>
</reference>
<reference evidence="2" key="2">
    <citation type="submission" date="2013-12" db="EMBL/GenBank/DDBJ databases">
        <authorList>
            <person name="Yu Y."/>
            <person name="Lee S."/>
            <person name="de Baynast K."/>
            <person name="Wissotski M."/>
            <person name="Liu L."/>
            <person name="Talag J."/>
            <person name="Goicoechea J."/>
            <person name="Angelova A."/>
            <person name="Jetty R."/>
            <person name="Kudrna D."/>
            <person name="Golser W."/>
            <person name="Rivera L."/>
            <person name="Zhang J."/>
            <person name="Wing R."/>
        </authorList>
    </citation>
    <scope>NUCLEOTIDE SEQUENCE</scope>
</reference>
<protein>
    <submittedName>
        <fullName evidence="1">Uncharacterized protein</fullName>
    </submittedName>
</protein>
<dbReference type="Proteomes" id="UP000032180">
    <property type="component" value="Chromosome 5"/>
</dbReference>
<name>A0A0D9WIZ6_9ORYZ</name>
<proteinExistence type="predicted"/>
<sequence length="126" mass="13909">MGPCAFEIDHIKPHKLRGGNGLNNAQILQMLANRSKGGDEISGDDLKKLAWKVDWQRAYNGILPQILPPGQLHGLQVIKTLTHFLRTPAQDSETSPAQDFINSDGITMNKLPVEGDKSFPVDVLRI</sequence>
<keyword evidence="2" id="KW-1185">Reference proteome</keyword>
<organism evidence="1 2">
    <name type="scientific">Leersia perrieri</name>
    <dbReference type="NCBI Taxonomy" id="77586"/>
    <lineage>
        <taxon>Eukaryota</taxon>
        <taxon>Viridiplantae</taxon>
        <taxon>Streptophyta</taxon>
        <taxon>Embryophyta</taxon>
        <taxon>Tracheophyta</taxon>
        <taxon>Spermatophyta</taxon>
        <taxon>Magnoliopsida</taxon>
        <taxon>Liliopsida</taxon>
        <taxon>Poales</taxon>
        <taxon>Poaceae</taxon>
        <taxon>BOP clade</taxon>
        <taxon>Oryzoideae</taxon>
        <taxon>Oryzeae</taxon>
        <taxon>Oryzinae</taxon>
        <taxon>Leersia</taxon>
    </lineage>
</organism>
<dbReference type="AlphaFoldDB" id="A0A0D9WIZ6"/>
<evidence type="ECO:0000313" key="1">
    <source>
        <dbReference type="EnsemblPlants" id="LPERR05G19620.1"/>
    </source>
</evidence>
<dbReference type="HOGENOM" id="CLU_1984798_0_0_1"/>
<accession>A0A0D9WIZ6</accession>
<reference evidence="1" key="3">
    <citation type="submission" date="2015-04" db="UniProtKB">
        <authorList>
            <consortium name="EnsemblPlants"/>
        </authorList>
    </citation>
    <scope>IDENTIFICATION</scope>
</reference>